<organism evidence="3 4">
    <name type="scientific">Halomonas cupida</name>
    <dbReference type="NCBI Taxonomy" id="44933"/>
    <lineage>
        <taxon>Bacteria</taxon>
        <taxon>Pseudomonadati</taxon>
        <taxon>Pseudomonadota</taxon>
        <taxon>Gammaproteobacteria</taxon>
        <taxon>Oceanospirillales</taxon>
        <taxon>Halomonadaceae</taxon>
        <taxon>Halomonas</taxon>
    </lineage>
</organism>
<sequence length="148" mass="16774">MSTQLSREQFYAQQPEITRSLVKLYEASTRKFDERLVCLVLLRSSQLNGCAFCLHMHDEHARRVGETPDRLAQLAAWHEARCFSERERAALAWTEALTQLAIQAPSEAQKAQLAEHFSVEEQVNLSALIVTINGWNRIAVGFSFTPGE</sequence>
<evidence type="ECO:0000313" key="3">
    <source>
        <dbReference type="EMBL" id="SHL40153.1"/>
    </source>
</evidence>
<keyword evidence="3" id="KW-0560">Oxidoreductase</keyword>
<dbReference type="InterPro" id="IPR004675">
    <property type="entry name" value="AhpD_core"/>
</dbReference>
<reference evidence="3 4" key="1">
    <citation type="submission" date="2016-11" db="EMBL/GenBank/DDBJ databases">
        <authorList>
            <person name="Jaros S."/>
            <person name="Januszkiewicz K."/>
            <person name="Wedrychowicz H."/>
        </authorList>
    </citation>
    <scope>NUCLEOTIDE SEQUENCE [LARGE SCALE GENOMIC DNA]</scope>
    <source>
        <strain evidence="3 4">DSM 4740</strain>
    </source>
</reference>
<dbReference type="EMBL" id="BJXU01000013">
    <property type="protein sequence ID" value="GEN22448.1"/>
    <property type="molecule type" value="Genomic_DNA"/>
</dbReference>
<accession>A0A1M7ABN9</accession>
<dbReference type="AlphaFoldDB" id="A0A1M7ABN9"/>
<dbReference type="SUPFAM" id="SSF69118">
    <property type="entry name" value="AhpD-like"/>
    <property type="match status" value="1"/>
</dbReference>
<evidence type="ECO:0000313" key="5">
    <source>
        <dbReference type="Proteomes" id="UP000321726"/>
    </source>
</evidence>
<feature type="domain" description="Carboxymuconolactone decarboxylase-like" evidence="1">
    <location>
        <begin position="15"/>
        <end position="96"/>
    </location>
</feature>
<keyword evidence="5" id="KW-1185">Reference proteome</keyword>
<protein>
    <submittedName>
        <fullName evidence="2">Alkyl hydroperoxide reductase AhpD</fullName>
    </submittedName>
    <submittedName>
        <fullName evidence="3">Alkylhydroperoxidase AhpD family core domain-containing protein</fullName>
    </submittedName>
</protein>
<proteinExistence type="predicted"/>
<gene>
    <name evidence="2" type="ORF">HCU01_03970</name>
    <name evidence="3" type="ORF">SAMN05660971_00448</name>
</gene>
<evidence type="ECO:0000313" key="4">
    <source>
        <dbReference type="Proteomes" id="UP000184123"/>
    </source>
</evidence>
<dbReference type="GO" id="GO:0051920">
    <property type="term" value="F:peroxiredoxin activity"/>
    <property type="evidence" value="ECO:0007669"/>
    <property type="project" value="InterPro"/>
</dbReference>
<dbReference type="EMBL" id="FRCA01000001">
    <property type="protein sequence ID" value="SHL40153.1"/>
    <property type="molecule type" value="Genomic_DNA"/>
</dbReference>
<reference evidence="2 5" key="2">
    <citation type="submission" date="2019-07" db="EMBL/GenBank/DDBJ databases">
        <title>Whole genome shotgun sequence of Halomonas cupida NBRC 102219.</title>
        <authorList>
            <person name="Hosoyama A."/>
            <person name="Uohara A."/>
            <person name="Ohji S."/>
            <person name="Ichikawa N."/>
        </authorList>
    </citation>
    <scope>NUCLEOTIDE SEQUENCE [LARGE SCALE GENOMIC DNA]</scope>
    <source>
        <strain evidence="2 5">NBRC 102219</strain>
    </source>
</reference>
<dbReference type="STRING" id="44933.SAMN05660971_00448"/>
<evidence type="ECO:0000313" key="2">
    <source>
        <dbReference type="EMBL" id="GEN22448.1"/>
    </source>
</evidence>
<dbReference type="RefSeq" id="WP_073433379.1">
    <property type="nucleotide sequence ID" value="NZ_BJXU01000013.1"/>
</dbReference>
<keyword evidence="3" id="KW-0575">Peroxidase</keyword>
<dbReference type="Proteomes" id="UP000321726">
    <property type="component" value="Unassembled WGS sequence"/>
</dbReference>
<name>A0A1M7ABN9_9GAMM</name>
<dbReference type="NCBIfam" id="TIGR00778">
    <property type="entry name" value="ahpD_dom"/>
    <property type="match status" value="1"/>
</dbReference>
<dbReference type="Gene3D" id="1.20.1290.10">
    <property type="entry name" value="AhpD-like"/>
    <property type="match status" value="1"/>
</dbReference>
<dbReference type="InterPro" id="IPR003779">
    <property type="entry name" value="CMD-like"/>
</dbReference>
<evidence type="ECO:0000259" key="1">
    <source>
        <dbReference type="Pfam" id="PF02627"/>
    </source>
</evidence>
<dbReference type="InterPro" id="IPR029032">
    <property type="entry name" value="AhpD-like"/>
</dbReference>
<dbReference type="PANTHER" id="PTHR34846">
    <property type="entry name" value="4-CARBOXYMUCONOLACTONE DECARBOXYLASE FAMILY PROTEIN (AFU_ORTHOLOGUE AFUA_6G11590)"/>
    <property type="match status" value="1"/>
</dbReference>
<dbReference type="Proteomes" id="UP000184123">
    <property type="component" value="Unassembled WGS sequence"/>
</dbReference>
<dbReference type="OrthoDB" id="9801997at2"/>
<dbReference type="PANTHER" id="PTHR34846:SF10">
    <property type="entry name" value="CYTOPLASMIC PROTEIN"/>
    <property type="match status" value="1"/>
</dbReference>
<dbReference type="Pfam" id="PF02627">
    <property type="entry name" value="CMD"/>
    <property type="match status" value="1"/>
</dbReference>